<organism evidence="1 2">
    <name type="scientific">Xylaria bambusicola</name>
    <dbReference type="NCBI Taxonomy" id="326684"/>
    <lineage>
        <taxon>Eukaryota</taxon>
        <taxon>Fungi</taxon>
        <taxon>Dikarya</taxon>
        <taxon>Ascomycota</taxon>
        <taxon>Pezizomycotina</taxon>
        <taxon>Sordariomycetes</taxon>
        <taxon>Xylariomycetidae</taxon>
        <taxon>Xylariales</taxon>
        <taxon>Xylariaceae</taxon>
        <taxon>Xylaria</taxon>
    </lineage>
</organism>
<accession>A0AAN7Z2Q4</accession>
<dbReference type="AlphaFoldDB" id="A0AAN7Z2Q4"/>
<gene>
    <name evidence="1" type="ORF">RRF57_010413</name>
</gene>
<dbReference type="Proteomes" id="UP001305414">
    <property type="component" value="Unassembled WGS sequence"/>
</dbReference>
<dbReference type="EMBL" id="JAWHQM010000043">
    <property type="protein sequence ID" value="KAK5634700.1"/>
    <property type="molecule type" value="Genomic_DNA"/>
</dbReference>
<reference evidence="1 2" key="1">
    <citation type="submission" date="2023-10" db="EMBL/GenBank/DDBJ databases">
        <title>Draft genome sequence of Xylaria bambusicola isolate GMP-LS, the root and basal stem rot pathogen of sugarcane in Indonesia.</title>
        <authorList>
            <person name="Selvaraj P."/>
            <person name="Muralishankar V."/>
            <person name="Muruganantham S."/>
            <person name="Sp S."/>
            <person name="Haryani S."/>
            <person name="Lau K.J.X."/>
            <person name="Naqvi N.I."/>
        </authorList>
    </citation>
    <scope>NUCLEOTIDE SEQUENCE [LARGE SCALE GENOMIC DNA]</scope>
    <source>
        <strain evidence="1">GMP-LS</strain>
    </source>
</reference>
<protein>
    <submittedName>
        <fullName evidence="1">Uncharacterized protein</fullName>
    </submittedName>
</protein>
<keyword evidence="2" id="KW-1185">Reference proteome</keyword>
<evidence type="ECO:0000313" key="1">
    <source>
        <dbReference type="EMBL" id="KAK5634700.1"/>
    </source>
</evidence>
<comment type="caution">
    <text evidence="1">The sequence shown here is derived from an EMBL/GenBank/DDBJ whole genome shotgun (WGS) entry which is preliminary data.</text>
</comment>
<name>A0AAN7Z2Q4_9PEZI</name>
<evidence type="ECO:0000313" key="2">
    <source>
        <dbReference type="Proteomes" id="UP001305414"/>
    </source>
</evidence>
<proteinExistence type="predicted"/>
<sequence length="227" mass="25459">MGKFPIIMLPTTRKPKLPIHNDYCEDDELQELLAIASSVQARTVLKRASSSTLVNIVDPETGDSAFHRAASPGILTCHGCHDGLLRAQHIPAPQCRETFLDIHDASEQSRRTRLSTALLAPAERFPSWRFIGCSTWMPFPMRTTMLSTYVIVPVTNNKAGWDATAEAHRTGHVDIAEWLEALTEDLDVNRQRTDEVAMRALEKSLLERYRYLDDSGGEDDGFHISDI</sequence>